<keyword evidence="10" id="KW-0645">Protease</keyword>
<accession>A0A250ILR1</accession>
<dbReference type="OrthoDB" id="9806388at2"/>
<evidence type="ECO:0000259" key="9">
    <source>
        <dbReference type="SMART" id="SM01011"/>
    </source>
</evidence>
<dbReference type="InterPro" id="IPR052433">
    <property type="entry name" value="X-Pro_dipept-like"/>
</dbReference>
<dbReference type="Pfam" id="PF00557">
    <property type="entry name" value="Peptidase_M24"/>
    <property type="match status" value="1"/>
</dbReference>
<feature type="domain" description="Aminopeptidase P N-terminal" evidence="9">
    <location>
        <begin position="69"/>
        <end position="215"/>
    </location>
</feature>
<dbReference type="KEGG" id="mbd:MEBOL_005357"/>
<comment type="cofactor">
    <cofactor evidence="2">
        <name>Mn(2+)</name>
        <dbReference type="ChEBI" id="CHEBI:29035"/>
    </cofactor>
</comment>
<comment type="catalytic activity">
    <reaction evidence="1">
        <text>Release of any N-terminal amino acid, including proline, that is linked to proline, even from a dipeptide or tripeptide.</text>
        <dbReference type="EC" id="3.4.11.9"/>
    </reaction>
</comment>
<evidence type="ECO:0000313" key="11">
    <source>
        <dbReference type="Proteomes" id="UP000217289"/>
    </source>
</evidence>
<dbReference type="Proteomes" id="UP000217289">
    <property type="component" value="Chromosome"/>
</dbReference>
<dbReference type="GO" id="GO:0030145">
    <property type="term" value="F:manganese ion binding"/>
    <property type="evidence" value="ECO:0007669"/>
    <property type="project" value="InterPro"/>
</dbReference>
<dbReference type="CDD" id="cd01087">
    <property type="entry name" value="Prolidase"/>
    <property type="match status" value="1"/>
</dbReference>
<evidence type="ECO:0000256" key="5">
    <source>
        <dbReference type="ARBA" id="ARBA00022723"/>
    </source>
</evidence>
<dbReference type="Gene3D" id="3.40.350.10">
    <property type="entry name" value="Creatinase/prolidase N-terminal domain"/>
    <property type="match status" value="1"/>
</dbReference>
<dbReference type="EC" id="3.4.11.9" evidence="4"/>
<keyword evidence="10" id="KW-0031">Aminopeptidase</keyword>
<dbReference type="EMBL" id="CP022163">
    <property type="protein sequence ID" value="ATB31886.1"/>
    <property type="molecule type" value="Genomic_DNA"/>
</dbReference>
<dbReference type="SUPFAM" id="SSF55920">
    <property type="entry name" value="Creatinase/aminopeptidase"/>
    <property type="match status" value="1"/>
</dbReference>
<evidence type="ECO:0000256" key="6">
    <source>
        <dbReference type="ARBA" id="ARBA00022801"/>
    </source>
</evidence>
<sequence>MAKSKSRAQAAAAAVNAQEQAPEQQSLVSPEAEVKAKPASHDTVPPPALLDFMMKGWKPQTGKPPPKLKHADAFAARRRELSKLFPGETLVVPTGHEKVRANDTTYRFRPGTDFYYLTGNMEPDCVLVLQPKEGGGHTDILFVEPNPGRSDSTFFTDRVKGELWVGPRLGVKESQVRFGVHEARGLPELPALLEGLKAKAALPARVLRGHSSKVDGGVPEHAERDKQLATALSEMRLLKDKQEVRELEAAIDSTHRGFEDVIRRLKAARSEREVEGVFNLRARVEGNDVGYGTIAAAGHHACVLHWTRNDGELKKGELLLLDAGVEGNSLYTADITRTLPISGRFSREQRDIYELVLEAQDRAIDAVKPGNDFMEPNRVAMRVLAEGLHALGILEMSPEEALKEEHQFYKRYSLHNVSHMLGLDVHDCAQARQEAYKYGKLKAGMVLTVEPGLYFQKDDLTVPAKYRGIGVRIEDDVLVTPKGCRVLSEDIPRLPDDVEAWMKQLWSEKAR</sequence>
<proteinExistence type="inferred from homology"/>
<dbReference type="GO" id="GO:0006508">
    <property type="term" value="P:proteolysis"/>
    <property type="evidence" value="ECO:0007669"/>
    <property type="project" value="TreeGrafter"/>
</dbReference>
<dbReference type="GO" id="GO:0005829">
    <property type="term" value="C:cytosol"/>
    <property type="evidence" value="ECO:0007669"/>
    <property type="project" value="TreeGrafter"/>
</dbReference>
<dbReference type="InterPro" id="IPR036005">
    <property type="entry name" value="Creatinase/aminopeptidase-like"/>
</dbReference>
<name>A0A250ILR1_9BACT</name>
<evidence type="ECO:0000256" key="1">
    <source>
        <dbReference type="ARBA" id="ARBA00001424"/>
    </source>
</evidence>
<dbReference type="SUPFAM" id="SSF53092">
    <property type="entry name" value="Creatinase/prolidase N-terminal domain"/>
    <property type="match status" value="1"/>
</dbReference>
<evidence type="ECO:0000256" key="2">
    <source>
        <dbReference type="ARBA" id="ARBA00001936"/>
    </source>
</evidence>
<dbReference type="Pfam" id="PF05195">
    <property type="entry name" value="AMP_N"/>
    <property type="match status" value="1"/>
</dbReference>
<dbReference type="InterPro" id="IPR007865">
    <property type="entry name" value="Aminopep_P_N"/>
</dbReference>
<keyword evidence="5" id="KW-0479">Metal-binding</keyword>
<organism evidence="10 11">
    <name type="scientific">Melittangium boletus DSM 14713</name>
    <dbReference type="NCBI Taxonomy" id="1294270"/>
    <lineage>
        <taxon>Bacteria</taxon>
        <taxon>Pseudomonadati</taxon>
        <taxon>Myxococcota</taxon>
        <taxon>Myxococcia</taxon>
        <taxon>Myxococcales</taxon>
        <taxon>Cystobacterineae</taxon>
        <taxon>Archangiaceae</taxon>
        <taxon>Melittangium</taxon>
    </lineage>
</organism>
<reference evidence="10 11" key="1">
    <citation type="submission" date="2017-06" db="EMBL/GenBank/DDBJ databases">
        <authorList>
            <person name="Kim H.J."/>
            <person name="Triplett B.A."/>
        </authorList>
    </citation>
    <scope>NUCLEOTIDE SEQUENCE [LARGE SCALE GENOMIC DNA]</scope>
    <source>
        <strain evidence="10 11">DSM 14713</strain>
    </source>
</reference>
<dbReference type="AlphaFoldDB" id="A0A250ILR1"/>
<dbReference type="PANTHER" id="PTHR43226:SF4">
    <property type="entry name" value="XAA-PRO AMINOPEPTIDASE 3"/>
    <property type="match status" value="1"/>
</dbReference>
<evidence type="ECO:0000256" key="8">
    <source>
        <dbReference type="SAM" id="MobiDB-lite"/>
    </source>
</evidence>
<keyword evidence="11" id="KW-1185">Reference proteome</keyword>
<keyword evidence="7" id="KW-0464">Manganese</keyword>
<gene>
    <name evidence="10" type="ORF">MEBOL_005357</name>
</gene>
<dbReference type="PANTHER" id="PTHR43226">
    <property type="entry name" value="XAA-PRO AMINOPEPTIDASE 3"/>
    <property type="match status" value="1"/>
</dbReference>
<dbReference type="InterPro" id="IPR000994">
    <property type="entry name" value="Pept_M24"/>
</dbReference>
<evidence type="ECO:0000313" key="10">
    <source>
        <dbReference type="EMBL" id="ATB31886.1"/>
    </source>
</evidence>
<dbReference type="Gene3D" id="3.90.230.10">
    <property type="entry name" value="Creatinase/methionine aminopeptidase superfamily"/>
    <property type="match status" value="1"/>
</dbReference>
<evidence type="ECO:0000256" key="7">
    <source>
        <dbReference type="ARBA" id="ARBA00023211"/>
    </source>
</evidence>
<dbReference type="GO" id="GO:0070006">
    <property type="term" value="F:metalloaminopeptidase activity"/>
    <property type="evidence" value="ECO:0007669"/>
    <property type="project" value="InterPro"/>
</dbReference>
<evidence type="ECO:0000256" key="3">
    <source>
        <dbReference type="ARBA" id="ARBA00008766"/>
    </source>
</evidence>
<dbReference type="SMART" id="SM01011">
    <property type="entry name" value="AMP_N"/>
    <property type="match status" value="1"/>
</dbReference>
<dbReference type="RefSeq" id="WP_095980159.1">
    <property type="nucleotide sequence ID" value="NZ_CP022163.1"/>
</dbReference>
<evidence type="ECO:0000256" key="4">
    <source>
        <dbReference type="ARBA" id="ARBA00012574"/>
    </source>
</evidence>
<keyword evidence="6" id="KW-0378">Hydrolase</keyword>
<feature type="compositionally biased region" description="Low complexity" evidence="8">
    <location>
        <begin position="8"/>
        <end position="25"/>
    </location>
</feature>
<comment type="similarity">
    <text evidence="3">Belongs to the peptidase M24B family.</text>
</comment>
<dbReference type="InterPro" id="IPR029149">
    <property type="entry name" value="Creatin/AminoP/Spt16_N"/>
</dbReference>
<protein>
    <recommendedName>
        <fullName evidence="4">Xaa-Pro aminopeptidase</fullName>
        <ecNumber evidence="4">3.4.11.9</ecNumber>
    </recommendedName>
</protein>
<feature type="region of interest" description="Disordered" evidence="8">
    <location>
        <begin position="1"/>
        <end position="45"/>
    </location>
</feature>